<comment type="function">
    <text evidence="4">Cleaves the gamma-glutamyl peptide bond of glutathione and glutathione conjugates.</text>
</comment>
<feature type="binding site" evidence="3">
    <location>
        <begin position="442"/>
        <end position="443"/>
    </location>
    <ligand>
        <name>L-glutamate</name>
        <dbReference type="ChEBI" id="CHEBI:29985"/>
    </ligand>
</feature>
<dbReference type="PANTHER" id="PTHR11686">
    <property type="entry name" value="GAMMA GLUTAMYL TRANSPEPTIDASE"/>
    <property type="match status" value="1"/>
</dbReference>
<keyword evidence="4" id="KW-0378">Hydrolase</keyword>
<dbReference type="InterPro" id="IPR043137">
    <property type="entry name" value="GGT_ssub_C"/>
</dbReference>
<dbReference type="GO" id="GO:0005886">
    <property type="term" value="C:plasma membrane"/>
    <property type="evidence" value="ECO:0007669"/>
    <property type="project" value="TreeGrafter"/>
</dbReference>
<proteinExistence type="inferred from homology"/>
<feature type="binding site" evidence="3">
    <location>
        <begin position="402"/>
        <end position="404"/>
    </location>
    <ligand>
        <name>L-glutamate</name>
        <dbReference type="ChEBI" id="CHEBI:29985"/>
    </ligand>
</feature>
<comment type="pathway">
    <text evidence="4">Sulfur metabolism; glutathione metabolism.</text>
</comment>
<comment type="catalytic activity">
    <reaction evidence="4">
        <text>an N-terminal (5-L-glutamyl)-[peptide] + an alpha-amino acid = 5-L-glutamyl amino acid + an N-terminal L-alpha-aminoacyl-[peptide]</text>
        <dbReference type="Rhea" id="RHEA:23904"/>
        <dbReference type="Rhea" id="RHEA-COMP:9780"/>
        <dbReference type="Rhea" id="RHEA-COMP:9795"/>
        <dbReference type="ChEBI" id="CHEBI:77644"/>
        <dbReference type="ChEBI" id="CHEBI:78597"/>
        <dbReference type="ChEBI" id="CHEBI:78599"/>
        <dbReference type="ChEBI" id="CHEBI:78608"/>
        <dbReference type="EC" id="2.3.2.2"/>
    </reaction>
</comment>
<dbReference type="GO" id="GO:0103068">
    <property type="term" value="F:leukotriene C4 gamma-glutamyl transferase activity"/>
    <property type="evidence" value="ECO:0007669"/>
    <property type="project" value="UniProtKB-EC"/>
</dbReference>
<dbReference type="GO" id="GO:0002951">
    <property type="term" value="F:leukotriene-C(4) hydrolase"/>
    <property type="evidence" value="ECO:0007669"/>
    <property type="project" value="TreeGrafter"/>
</dbReference>
<dbReference type="PRINTS" id="PR01210">
    <property type="entry name" value="GGTRANSPTASE"/>
</dbReference>
<keyword evidence="6" id="KW-1185">Reference proteome</keyword>
<dbReference type="InterPro" id="IPR029055">
    <property type="entry name" value="Ntn_hydrolases_N"/>
</dbReference>
<feature type="binding site" evidence="3">
    <location>
        <position position="108"/>
    </location>
    <ligand>
        <name>L-glutamate</name>
        <dbReference type="ChEBI" id="CHEBI:29985"/>
    </ligand>
</feature>
<dbReference type="GO" id="GO:0036374">
    <property type="term" value="F:glutathione hydrolase activity"/>
    <property type="evidence" value="ECO:0007669"/>
    <property type="project" value="UniProtKB-UniRule"/>
</dbReference>
<name>A0A3Q4B293_MOLML</name>
<feature type="binding site" evidence="3">
    <location>
        <position position="426"/>
    </location>
    <ligand>
        <name>L-glutamate</name>
        <dbReference type="ChEBI" id="CHEBI:29985"/>
    </ligand>
</feature>
<dbReference type="Gene3D" id="1.10.246.130">
    <property type="match status" value="1"/>
</dbReference>
<reference evidence="5" key="2">
    <citation type="submission" date="2025-09" db="UniProtKB">
        <authorList>
            <consortium name="Ensembl"/>
        </authorList>
    </citation>
    <scope>IDENTIFICATION</scope>
</reference>
<keyword evidence="4" id="KW-0012">Acyltransferase</keyword>
<comment type="subcellular location">
    <subcellularLocation>
        <location evidence="4">Membrane</location>
        <topology evidence="4">Single-pass type II membrane protein</topology>
    </subcellularLocation>
</comment>
<feature type="binding site" evidence="3">
    <location>
        <position position="464"/>
    </location>
    <ligand>
        <name>L-glutamate</name>
        <dbReference type="ChEBI" id="CHEBI:29985"/>
    </ligand>
</feature>
<evidence type="ECO:0000256" key="4">
    <source>
        <dbReference type="RuleBase" id="RU368068"/>
    </source>
</evidence>
<evidence type="ECO:0000256" key="1">
    <source>
        <dbReference type="ARBA" id="ARBA00009381"/>
    </source>
</evidence>
<dbReference type="STRING" id="94237.ENSMMOP00000011515"/>
<keyword evidence="4" id="KW-0808">Transferase</keyword>
<dbReference type="GO" id="GO:1901750">
    <property type="term" value="P:leukotriene D4 biosynthetic process"/>
    <property type="evidence" value="ECO:0007669"/>
    <property type="project" value="TreeGrafter"/>
</dbReference>
<dbReference type="PANTHER" id="PTHR11686:SF53">
    <property type="entry name" value="GLUTATHIONE HYDROLASE"/>
    <property type="match status" value="1"/>
</dbReference>
<comment type="similarity">
    <text evidence="1">Belongs to the gamma-glutamyltransferase family.</text>
</comment>
<protein>
    <recommendedName>
        <fullName evidence="4">Glutathione hydrolase</fullName>
        <ecNumber evidence="4">2.3.2.2</ecNumber>
        <ecNumber evidence="4">3.4.19.13</ecNumber>
    </recommendedName>
    <alternativeName>
        <fullName evidence="4">Gamma-glutamyltransferase</fullName>
    </alternativeName>
    <alternativeName>
        <fullName evidence="4">Gamma-glutamyltranspeptidase</fullName>
    </alternativeName>
</protein>
<evidence type="ECO:0000256" key="3">
    <source>
        <dbReference type="PIRSR" id="PIRSR600101-2"/>
    </source>
</evidence>
<dbReference type="SUPFAM" id="SSF56235">
    <property type="entry name" value="N-terminal nucleophile aminohydrolases (Ntn hydrolases)"/>
    <property type="match status" value="1"/>
</dbReference>
<dbReference type="InterPro" id="IPR043138">
    <property type="entry name" value="GGT_lsub"/>
</dbReference>
<dbReference type="FunFam" id="1.10.246.130:FF:000001">
    <property type="entry name" value="Gamma-glutamyltransferase 5 isoform 1"/>
    <property type="match status" value="1"/>
</dbReference>
<comment type="catalytic activity">
    <reaction evidence="4">
        <text>an S-substituted glutathione + H2O = an S-substituted L-cysteinylglycine + L-glutamate</text>
        <dbReference type="Rhea" id="RHEA:59468"/>
        <dbReference type="ChEBI" id="CHEBI:15377"/>
        <dbReference type="ChEBI" id="CHEBI:29985"/>
        <dbReference type="ChEBI" id="CHEBI:90779"/>
        <dbReference type="ChEBI" id="CHEBI:143103"/>
        <dbReference type="EC" id="3.4.19.13"/>
    </reaction>
</comment>
<dbReference type="InterPro" id="IPR000101">
    <property type="entry name" value="GGT_peptidase"/>
</dbReference>
<dbReference type="FunFam" id="3.60.20.40:FF:000011">
    <property type="entry name" value="Gamma-glutamyltransferase 5a"/>
    <property type="match status" value="1"/>
</dbReference>
<dbReference type="AlphaFoldDB" id="A0A3Q4B293"/>
<dbReference type="GO" id="GO:0006751">
    <property type="term" value="P:glutathione catabolic process"/>
    <property type="evidence" value="ECO:0007669"/>
    <property type="project" value="UniProtKB-UniRule"/>
</dbReference>
<dbReference type="Proteomes" id="UP000261620">
    <property type="component" value="Unplaced"/>
</dbReference>
<comment type="catalytic activity">
    <reaction evidence="4">
        <text>glutathione + H2O = L-cysteinylglycine + L-glutamate</text>
        <dbReference type="Rhea" id="RHEA:28807"/>
        <dbReference type="ChEBI" id="CHEBI:15377"/>
        <dbReference type="ChEBI" id="CHEBI:29985"/>
        <dbReference type="ChEBI" id="CHEBI:57925"/>
        <dbReference type="ChEBI" id="CHEBI:61694"/>
        <dbReference type="EC" id="3.4.19.13"/>
    </reaction>
</comment>
<evidence type="ECO:0000256" key="2">
    <source>
        <dbReference type="PIRSR" id="PIRSR600101-1"/>
    </source>
</evidence>
<accession>A0A3Q4B293</accession>
<dbReference type="EC" id="2.3.2.2" evidence="4"/>
<dbReference type="EC" id="3.4.19.13" evidence="4"/>
<reference evidence="5" key="1">
    <citation type="submission" date="2025-08" db="UniProtKB">
        <authorList>
            <consortium name="Ensembl"/>
        </authorList>
    </citation>
    <scope>IDENTIFICATION</scope>
</reference>
<feature type="active site" description="Nucleophile" evidence="2">
    <location>
        <position position="384"/>
    </location>
</feature>
<organism evidence="5 6">
    <name type="scientific">Mola mola</name>
    <name type="common">Ocean sunfish</name>
    <name type="synonym">Tetraodon mola</name>
    <dbReference type="NCBI Taxonomy" id="94237"/>
    <lineage>
        <taxon>Eukaryota</taxon>
        <taxon>Metazoa</taxon>
        <taxon>Chordata</taxon>
        <taxon>Craniata</taxon>
        <taxon>Vertebrata</taxon>
        <taxon>Euteleostomi</taxon>
        <taxon>Actinopterygii</taxon>
        <taxon>Neopterygii</taxon>
        <taxon>Teleostei</taxon>
        <taxon>Neoteleostei</taxon>
        <taxon>Acanthomorphata</taxon>
        <taxon>Eupercaria</taxon>
        <taxon>Tetraodontiformes</taxon>
        <taxon>Molidae</taxon>
        <taxon>Mola</taxon>
    </lineage>
</organism>
<dbReference type="OMA" id="ICGMGPP"/>
<evidence type="ECO:0000313" key="5">
    <source>
        <dbReference type="Ensembl" id="ENSMMOP00000011515.1"/>
    </source>
</evidence>
<dbReference type="Ensembl" id="ENSMMOT00000011712.1">
    <property type="protein sequence ID" value="ENSMMOP00000011515.1"/>
    <property type="gene ID" value="ENSMMOG00000008862.1"/>
</dbReference>
<dbReference type="GO" id="GO:0006954">
    <property type="term" value="P:inflammatory response"/>
    <property type="evidence" value="ECO:0007669"/>
    <property type="project" value="TreeGrafter"/>
</dbReference>
<evidence type="ECO:0000313" key="6">
    <source>
        <dbReference type="Proteomes" id="UP000261620"/>
    </source>
</evidence>
<dbReference type="UniPathway" id="UPA00204"/>
<dbReference type="Pfam" id="PF01019">
    <property type="entry name" value="G_glu_transpept"/>
    <property type="match status" value="1"/>
</dbReference>
<sequence length="558" mass="60647">MVTFRPWVVCCLVLAAVTCLGLICLCVVSLVAERCPGGGFRRAAVSADSRLCSEVGRSMLQQGGSAVDGAIAALLCTSVVNPQSMGLGGGSIITIRNKTGAVKVYNFRETVPRSFKTNLLNDCPKTFAMSTGTQWIGVPGELRGYEAVHRQFGKLPWAKLFEPTIELARVGITMPAFLSKLLNHSFVSGHVENSSLCKIFCNKNKTVLREGDLLRFPKLAETMEVIAKQGADAFYTGKIGQDLIRDIKDAGGTLEMEDLKTFQVKVEDAWTVSLGSTRMHIPPPPAGGALLAFILKLMKDFTMTPNSSDVHQKIQMYHHYIEAAKFANGQKTSISDPDFNNKKSAHHLIDPSFIEHIRGMISSDRTHDYNYYSNAKPTADHFGTTHVSVLDEDGLAVSATSTINQIFGGTIYSPRTGIILNNELSDFCWRADKLRAGEQPPSSMTPIIAESKSGGLLVMGGSGGSMITSAVALAMMNRLWLGMDLKDAIAAPIVFVDSRNIVHFERNFEESVIKGLKARGHKVGNWTLFFNVVNAVEMEDGCIAAVSDTRKIGHSAGY</sequence>
<dbReference type="Gene3D" id="3.60.20.40">
    <property type="match status" value="1"/>
</dbReference>